<evidence type="ECO:0000256" key="3">
    <source>
        <dbReference type="ARBA" id="ARBA00022670"/>
    </source>
</evidence>
<keyword evidence="4" id="KW-0808">Transferase</keyword>
<evidence type="ECO:0000259" key="12">
    <source>
        <dbReference type="PROSITE" id="PS50158"/>
    </source>
</evidence>
<evidence type="ECO:0000256" key="9">
    <source>
        <dbReference type="ARBA" id="ARBA00023125"/>
    </source>
</evidence>
<keyword evidence="11" id="KW-0862">Zinc</keyword>
<evidence type="ECO:0000256" key="11">
    <source>
        <dbReference type="PROSITE-ProRule" id="PRU00047"/>
    </source>
</evidence>
<organism evidence="14 15">
    <name type="scientific">Labeo rohita</name>
    <name type="common">Indian major carp</name>
    <name type="synonym">Cyprinus rohita</name>
    <dbReference type="NCBI Taxonomy" id="84645"/>
    <lineage>
        <taxon>Eukaryota</taxon>
        <taxon>Metazoa</taxon>
        <taxon>Chordata</taxon>
        <taxon>Craniata</taxon>
        <taxon>Vertebrata</taxon>
        <taxon>Euteleostomi</taxon>
        <taxon>Actinopterygii</taxon>
        <taxon>Neopterygii</taxon>
        <taxon>Teleostei</taxon>
        <taxon>Ostariophysi</taxon>
        <taxon>Cypriniformes</taxon>
        <taxon>Cyprinidae</taxon>
        <taxon>Labeoninae</taxon>
        <taxon>Labeonini</taxon>
        <taxon>Labeo</taxon>
    </lineage>
</organism>
<dbReference type="InterPro" id="IPR036875">
    <property type="entry name" value="Znf_CCHC_sf"/>
</dbReference>
<keyword evidence="11" id="KW-0479">Metal-binding</keyword>
<dbReference type="Proteomes" id="UP000830375">
    <property type="component" value="Unassembled WGS sequence"/>
</dbReference>
<evidence type="ECO:0000256" key="6">
    <source>
        <dbReference type="ARBA" id="ARBA00022722"/>
    </source>
</evidence>
<dbReference type="Pfam" id="PF16297">
    <property type="entry name" value="DUF4939"/>
    <property type="match status" value="1"/>
</dbReference>
<keyword evidence="9" id="KW-0238">DNA-binding</keyword>
<keyword evidence="6" id="KW-0540">Nuclease</keyword>
<name>A0ABQ8M5F9_LABRO</name>
<dbReference type="InterPro" id="IPR041577">
    <property type="entry name" value="RT_RNaseH_2"/>
</dbReference>
<dbReference type="Gene3D" id="3.10.10.10">
    <property type="entry name" value="HIV Type 1 Reverse Transcriptase, subunit A, domain 1"/>
    <property type="match status" value="1"/>
</dbReference>
<dbReference type="EC" id="3.1.26.4" evidence="2"/>
<dbReference type="PROSITE" id="PS50158">
    <property type="entry name" value="ZF_CCHC"/>
    <property type="match status" value="1"/>
</dbReference>
<dbReference type="InterPro" id="IPR043128">
    <property type="entry name" value="Rev_trsase/Diguanyl_cyclase"/>
</dbReference>
<dbReference type="Pfam" id="PF17919">
    <property type="entry name" value="RT_RNaseH_2"/>
    <property type="match status" value="1"/>
</dbReference>
<keyword evidence="8" id="KW-0255">Endonuclease</keyword>
<dbReference type="Pfam" id="PF00078">
    <property type="entry name" value="RVT_1"/>
    <property type="match status" value="1"/>
</dbReference>
<gene>
    <name evidence="14" type="ORF">H4Q32_008752</name>
</gene>
<dbReference type="InterPro" id="IPR001878">
    <property type="entry name" value="Znf_CCHC"/>
</dbReference>
<dbReference type="Gene3D" id="3.30.70.270">
    <property type="match status" value="2"/>
</dbReference>
<dbReference type="InterPro" id="IPR050951">
    <property type="entry name" value="Retrovirus_Pol_polyprotein"/>
</dbReference>
<evidence type="ECO:0000256" key="2">
    <source>
        <dbReference type="ARBA" id="ARBA00012180"/>
    </source>
</evidence>
<dbReference type="PANTHER" id="PTHR37984:SF5">
    <property type="entry name" value="PROTEIN NYNRIN-LIKE"/>
    <property type="match status" value="1"/>
</dbReference>
<evidence type="ECO:0000313" key="15">
    <source>
        <dbReference type="Proteomes" id="UP000830375"/>
    </source>
</evidence>
<dbReference type="CDD" id="cd01647">
    <property type="entry name" value="RT_LTR"/>
    <property type="match status" value="1"/>
</dbReference>
<reference evidence="14 15" key="1">
    <citation type="submission" date="2022-01" db="EMBL/GenBank/DDBJ databases">
        <title>A high-quality chromosome-level genome assembly of rohu carp, Labeo rohita.</title>
        <authorList>
            <person name="Arick M.A. II"/>
            <person name="Hsu C.-Y."/>
            <person name="Magbanua Z."/>
            <person name="Pechanova O."/>
            <person name="Grover C."/>
            <person name="Miller E."/>
            <person name="Thrash A."/>
            <person name="Ezzel L."/>
            <person name="Alam S."/>
            <person name="Benzie J."/>
            <person name="Hamilton M."/>
            <person name="Karsi A."/>
            <person name="Lawrence M.L."/>
            <person name="Peterson D.G."/>
        </authorList>
    </citation>
    <scope>NUCLEOTIDE SEQUENCE [LARGE SCALE GENOMIC DNA]</scope>
    <source>
        <strain evidence="15">BAU-BD-2019</strain>
        <tissue evidence="14">Blood</tissue>
    </source>
</reference>
<dbReference type="EMBL" id="JACTAM010000013">
    <property type="protein sequence ID" value="KAI2657431.1"/>
    <property type="molecule type" value="Genomic_DNA"/>
</dbReference>
<protein>
    <recommendedName>
        <fullName evidence="2">ribonuclease H</fullName>
        <ecNumber evidence="2">3.1.26.4</ecNumber>
    </recommendedName>
</protein>
<accession>A0ABQ8M5F9</accession>
<keyword evidence="11" id="KW-0863">Zinc-finger</keyword>
<dbReference type="Gene3D" id="3.10.20.370">
    <property type="match status" value="1"/>
</dbReference>
<dbReference type="Pfam" id="PF13975">
    <property type="entry name" value="gag-asp_proteas"/>
    <property type="match status" value="1"/>
</dbReference>
<dbReference type="CDD" id="cd09274">
    <property type="entry name" value="RNase_HI_RT_Ty3"/>
    <property type="match status" value="1"/>
</dbReference>
<dbReference type="Gene3D" id="4.10.60.10">
    <property type="entry name" value="Zinc finger, CCHC-type"/>
    <property type="match status" value="1"/>
</dbReference>
<dbReference type="SUPFAM" id="SSF56672">
    <property type="entry name" value="DNA/RNA polymerases"/>
    <property type="match status" value="1"/>
</dbReference>
<dbReference type="InterPro" id="IPR032549">
    <property type="entry name" value="DUF4939"/>
</dbReference>
<feature type="domain" description="CCHC-type" evidence="12">
    <location>
        <begin position="191"/>
        <end position="205"/>
    </location>
</feature>
<evidence type="ECO:0000256" key="8">
    <source>
        <dbReference type="ARBA" id="ARBA00022759"/>
    </source>
</evidence>
<evidence type="ECO:0000256" key="5">
    <source>
        <dbReference type="ARBA" id="ARBA00022695"/>
    </source>
</evidence>
<dbReference type="InterPro" id="IPR021109">
    <property type="entry name" value="Peptidase_aspartic_dom_sf"/>
</dbReference>
<comment type="similarity">
    <text evidence="1">Belongs to the beta type-B retroviral polymerase family. HERV class-II K(HML-2) pol subfamily.</text>
</comment>
<sequence>MSTETPTASDPFTDLVNALKASLLPAPTPPSVSGSPMAMPVTYSGDVAECSGFLLQVELYIRMQPQRFPTESSKVAFLISLLSGKALHTAASSLTTSDQLFRLRQGSSLVQEYTIHFHTLAAASGWNSSVLTTRGSTQIYEPLWLSACQPPITASQPTSVAACLPVPEPMQIDYSRLTHTERNRRLTSGLCLYCGNNGHLIRNCPVKPPCPVVSTSLIEVEISNLSLIPVTLHSSRNSLSISALIDSGSSSNFISQECLDQLQLTQRHNHEYSVKTIQGKPLGCGKVRYCSPLITLQVGLFHKEQLQFLVLEDSTVGLILGCPWLHLHTPVLYWDPCDVLQWGKQCYEQCLSELPHPQSISIPLTSIKVESPEPEFTPEIPAEYMAFQDVFSKQAATQLPPHRPWDCAIELLPGAQLPKGRIYPLSIPERQAMEEYIKEALKQGFIQPSTSPAASSSSWARRMEVFVPVSTIANSAHRSFSRTTLEELHGARVFSKLDLQSAYNFIRIITSTGHYEYRVMPYGLSISPSVFQTFMNEVFWEFLHQFVVVYIDDILIYSRNLVDHCQQVLEKREFHQSSVQFLGYVISAEGVQMDQEMVQAIQEWPTPSTIKELKRFLGFSNFYRRFINGYSMITTQLTSLLRGKPKHLVWNPAAHEAFHRLKSIFCTAPLLRHPDPDLPFRAEVDASTSGVEAVLSQAVSDPPLFHPCAYFFRKLTMAEQNYDVGNRELLAIKLALEEWRHWLEGSVHQFTIITDHKNLQYLREAKCLNPRQACRALFLTRFNFKITYRPGTKNTKADALSRQFSANSPAEPEPIIWDLEDDIRHAIPRCY</sequence>
<dbReference type="Gene3D" id="2.40.70.10">
    <property type="entry name" value="Acid Proteases"/>
    <property type="match status" value="1"/>
</dbReference>
<dbReference type="PANTHER" id="PTHR37984">
    <property type="entry name" value="PROTEIN CBG26694"/>
    <property type="match status" value="1"/>
</dbReference>
<dbReference type="SUPFAM" id="SSF50630">
    <property type="entry name" value="Acid proteases"/>
    <property type="match status" value="1"/>
</dbReference>
<keyword evidence="8" id="KW-0378">Hydrolase</keyword>
<dbReference type="CDD" id="cd00303">
    <property type="entry name" value="retropepsin_like"/>
    <property type="match status" value="1"/>
</dbReference>
<dbReference type="InterPro" id="IPR043502">
    <property type="entry name" value="DNA/RNA_pol_sf"/>
</dbReference>
<dbReference type="InterPro" id="IPR000477">
    <property type="entry name" value="RT_dom"/>
</dbReference>
<dbReference type="PROSITE" id="PS50878">
    <property type="entry name" value="RT_POL"/>
    <property type="match status" value="1"/>
</dbReference>
<evidence type="ECO:0000256" key="4">
    <source>
        <dbReference type="ARBA" id="ARBA00022679"/>
    </source>
</evidence>
<keyword evidence="7" id="KW-0064">Aspartyl protease</keyword>
<evidence type="ECO:0000256" key="10">
    <source>
        <dbReference type="ARBA" id="ARBA00023268"/>
    </source>
</evidence>
<keyword evidence="15" id="KW-1185">Reference proteome</keyword>
<keyword evidence="3" id="KW-0645">Protease</keyword>
<evidence type="ECO:0000256" key="1">
    <source>
        <dbReference type="ARBA" id="ARBA00010879"/>
    </source>
</evidence>
<evidence type="ECO:0000259" key="13">
    <source>
        <dbReference type="PROSITE" id="PS50878"/>
    </source>
</evidence>
<keyword evidence="10" id="KW-0511">Multifunctional enzyme</keyword>
<proteinExistence type="inferred from homology"/>
<keyword evidence="5" id="KW-0548">Nucleotidyltransferase</keyword>
<evidence type="ECO:0000256" key="7">
    <source>
        <dbReference type="ARBA" id="ARBA00022750"/>
    </source>
</evidence>
<dbReference type="SUPFAM" id="SSF57756">
    <property type="entry name" value="Retrovirus zinc finger-like domains"/>
    <property type="match status" value="1"/>
</dbReference>
<feature type="domain" description="Reverse transcriptase" evidence="13">
    <location>
        <begin position="393"/>
        <end position="621"/>
    </location>
</feature>
<comment type="caution">
    <text evidence="14">The sequence shown here is derived from an EMBL/GenBank/DDBJ whole genome shotgun (WGS) entry which is preliminary data.</text>
</comment>
<evidence type="ECO:0000313" key="14">
    <source>
        <dbReference type="EMBL" id="KAI2657431.1"/>
    </source>
</evidence>